<evidence type="ECO:0000259" key="1">
    <source>
        <dbReference type="Pfam" id="PF14694"/>
    </source>
</evidence>
<feature type="domain" description="Protein Lines N-terminal" evidence="1">
    <location>
        <begin position="470"/>
        <end position="579"/>
    </location>
</feature>
<feature type="domain" description="Protein Lines C-terminal" evidence="2">
    <location>
        <begin position="650"/>
        <end position="686"/>
    </location>
</feature>
<name>A0A2P5BZ08_PARAD</name>
<dbReference type="PANTHER" id="PTHR16057:SF1">
    <property type="entry name" value="PROTEIN LINES HOMOLOG 1"/>
    <property type="match status" value="1"/>
</dbReference>
<dbReference type="AlphaFoldDB" id="A0A2P5BZ08"/>
<evidence type="ECO:0000313" key="4">
    <source>
        <dbReference type="Proteomes" id="UP000237105"/>
    </source>
</evidence>
<dbReference type="InterPro" id="IPR029415">
    <property type="entry name" value="Lines_C"/>
</dbReference>
<dbReference type="STRING" id="3476.A0A2P5BZ08"/>
<dbReference type="OrthoDB" id="8251209at2759"/>
<accession>A0A2P5BZ08</accession>
<dbReference type="InterPro" id="IPR024875">
    <property type="entry name" value="Protein_Lines"/>
</dbReference>
<keyword evidence="4" id="KW-1185">Reference proteome</keyword>
<dbReference type="Pfam" id="PF14695">
    <property type="entry name" value="LINES_C"/>
    <property type="match status" value="1"/>
</dbReference>
<organism evidence="3 4">
    <name type="scientific">Parasponia andersonii</name>
    <name type="common">Sponia andersonii</name>
    <dbReference type="NCBI Taxonomy" id="3476"/>
    <lineage>
        <taxon>Eukaryota</taxon>
        <taxon>Viridiplantae</taxon>
        <taxon>Streptophyta</taxon>
        <taxon>Embryophyta</taxon>
        <taxon>Tracheophyta</taxon>
        <taxon>Spermatophyta</taxon>
        <taxon>Magnoliopsida</taxon>
        <taxon>eudicotyledons</taxon>
        <taxon>Gunneridae</taxon>
        <taxon>Pentapetalae</taxon>
        <taxon>rosids</taxon>
        <taxon>fabids</taxon>
        <taxon>Rosales</taxon>
        <taxon>Cannabaceae</taxon>
        <taxon>Parasponia</taxon>
    </lineage>
</organism>
<gene>
    <name evidence="3" type="ORF">PanWU01x14_197640</name>
</gene>
<dbReference type="InterPro" id="IPR032794">
    <property type="entry name" value="LINES_N"/>
</dbReference>
<dbReference type="EMBL" id="JXTB01000199">
    <property type="protein sequence ID" value="PON54034.1"/>
    <property type="molecule type" value="Genomic_DNA"/>
</dbReference>
<reference evidence="4" key="1">
    <citation type="submission" date="2016-06" db="EMBL/GenBank/DDBJ databases">
        <title>Parallel loss of symbiosis genes in relatives of nitrogen-fixing non-legume Parasponia.</title>
        <authorList>
            <person name="Van Velzen R."/>
            <person name="Holmer R."/>
            <person name="Bu F."/>
            <person name="Rutten L."/>
            <person name="Van Zeijl A."/>
            <person name="Liu W."/>
            <person name="Santuari L."/>
            <person name="Cao Q."/>
            <person name="Sharma T."/>
            <person name="Shen D."/>
            <person name="Roswanjaya Y."/>
            <person name="Wardhani T."/>
            <person name="Kalhor M.S."/>
            <person name="Jansen J."/>
            <person name="Van den Hoogen J."/>
            <person name="Gungor B."/>
            <person name="Hartog M."/>
            <person name="Hontelez J."/>
            <person name="Verver J."/>
            <person name="Yang W.-C."/>
            <person name="Schijlen E."/>
            <person name="Repin R."/>
            <person name="Schilthuizen M."/>
            <person name="Schranz E."/>
            <person name="Heidstra R."/>
            <person name="Miyata K."/>
            <person name="Fedorova E."/>
            <person name="Kohlen W."/>
            <person name="Bisseling T."/>
            <person name="Smit S."/>
            <person name="Geurts R."/>
        </authorList>
    </citation>
    <scope>NUCLEOTIDE SEQUENCE [LARGE SCALE GENOMIC DNA]</scope>
    <source>
        <strain evidence="4">cv. WU1-14</strain>
    </source>
</reference>
<dbReference type="PANTHER" id="PTHR16057">
    <property type="entry name" value="WINS1, 2 PROTEIN"/>
    <property type="match status" value="1"/>
</dbReference>
<dbReference type="Pfam" id="PF14694">
    <property type="entry name" value="LINES_N"/>
    <property type="match status" value="1"/>
</dbReference>
<evidence type="ECO:0000313" key="3">
    <source>
        <dbReference type="EMBL" id="PON54034.1"/>
    </source>
</evidence>
<sequence length="696" mass="79394">MSGARNCSRLCRLIDESLRPYRELEVGSVTKEKEKEILLSLSQVFRQVKLWNQELHSDSGSDSNNGSMVRLSCESECSGGCSSHSEEIQCLSQIVADLVYLLTVNSRYVSHLVGNVFLAISEFLAASGRNWDAFIQFLCICLELAINTLLADTSAPLLTGANDSNCDSSSFVLALKDKLKGANWSELAGIMRVLRYILKYLTPENDLELNSVYFDSVNSHLSNVHWDSFTEIFAASDGNAQKSSVIEALFQRYMFLGNLVQFFCSLVKQSGGVEDAGDSMNKHPVVLLTIVLVPKLLSWCLGKQGDCVTKSIFQYLRHKLLVLMIRLSFRTSLDSSILVSWLKLIHNYFGELLRPPITPVEIVQNDSLEGSPFLLSMSDEEVNNLSSLHVQRRAIFLFLRCTFSLINLKGVTTEECACAAQNLCLPYDSNVELECCGMEKGLVELYNWLQGNVPTEIYQNHEMYLRKCLDFTLSFLQLYMHEDDLLFRVLLQLLSVPVPAEEKFQKTKEAFQDKKHDMLSHVSNIFSPVHLFHLFLSELHYDHHVLLDYLISKDTGISCAEYLLRCLRTIFNSWSLFVQFSANGRCENQVSYKKRKFLQDDSNFHEKECSVSARNEAHTLLEEKYMEGFEEGSKYSGKQYQPTTKPYKKAKECLLALKVSVESLHKKNLFPYNPKVLLKRLGRFQELCHEEKKNYL</sequence>
<comment type="caution">
    <text evidence="3">The sequence shown here is derived from an EMBL/GenBank/DDBJ whole genome shotgun (WGS) entry which is preliminary data.</text>
</comment>
<protein>
    <submittedName>
        <fullName evidence="3">Protein Lines</fullName>
    </submittedName>
</protein>
<dbReference type="Proteomes" id="UP000237105">
    <property type="component" value="Unassembled WGS sequence"/>
</dbReference>
<proteinExistence type="predicted"/>
<evidence type="ECO:0000259" key="2">
    <source>
        <dbReference type="Pfam" id="PF14695"/>
    </source>
</evidence>